<evidence type="ECO:0008006" key="3">
    <source>
        <dbReference type="Google" id="ProtNLM"/>
    </source>
</evidence>
<organism evidence="1 2">
    <name type="scientific">Tannerella sp. oral taxon BU063 isolate Cell 8/11</name>
    <dbReference type="NCBI Taxonomy" id="1411915"/>
    <lineage>
        <taxon>Bacteria</taxon>
        <taxon>Pseudomonadati</taxon>
        <taxon>Bacteroidota</taxon>
        <taxon>Bacteroidia</taxon>
        <taxon>Bacteroidales</taxon>
        <taxon>Tannerellaceae</taxon>
        <taxon>Tannerella</taxon>
    </lineage>
</organism>
<protein>
    <recommendedName>
        <fullName evidence="3">DUF1499 domain-containing protein</fullName>
    </recommendedName>
</protein>
<sequence length="119" mass="12926">MAFIRNDIATGDMFRHVYGGMTKSELDDRAAQLLSAWGYKSVADKGSGSMIYEKGNRVARLLLGALVKYFKVSVTTSVSPSDEVICEVRTESSGMSGGLIGMNQVKTEMGNLNAAFRDF</sequence>
<evidence type="ECO:0000313" key="2">
    <source>
        <dbReference type="Proteomes" id="UP000034980"/>
    </source>
</evidence>
<name>W2CWZ4_9BACT</name>
<reference evidence="1 2" key="1">
    <citation type="submission" date="2013-11" db="EMBL/GenBank/DDBJ databases">
        <title>Single cell genomics of uncultured Tannerella BU063 (oral taxon 286).</title>
        <authorList>
            <person name="Beall C.J."/>
            <person name="Campbell A.G."/>
            <person name="Griffen A.L."/>
            <person name="Podar M."/>
            <person name="Leys E.J."/>
        </authorList>
    </citation>
    <scope>NUCLEOTIDE SEQUENCE [LARGE SCALE GENOMIC DNA]</scope>
    <source>
        <strain evidence="1">Cell 8/11</strain>
    </source>
</reference>
<dbReference type="PATRIC" id="fig|1411915.3.peg.1580"/>
<proteinExistence type="predicted"/>
<dbReference type="AlphaFoldDB" id="W2CWZ4"/>
<gene>
    <name evidence="1" type="ORF">T235_13925</name>
</gene>
<dbReference type="Proteomes" id="UP000034980">
    <property type="component" value="Unassembled WGS sequence"/>
</dbReference>
<dbReference type="EMBL" id="AYYF01001495">
    <property type="protein sequence ID" value="ETK11719.1"/>
    <property type="molecule type" value="Genomic_DNA"/>
</dbReference>
<accession>W2CWZ4</accession>
<evidence type="ECO:0000313" key="1">
    <source>
        <dbReference type="EMBL" id="ETK11719.1"/>
    </source>
</evidence>
<comment type="caution">
    <text evidence="1">The sequence shown here is derived from an EMBL/GenBank/DDBJ whole genome shotgun (WGS) entry which is preliminary data.</text>
</comment>